<dbReference type="InterPro" id="IPR036095">
    <property type="entry name" value="PTS_EIIB-like_sf"/>
</dbReference>
<dbReference type="AlphaFoldDB" id="A0A231VMP9"/>
<evidence type="ECO:0000313" key="3">
    <source>
        <dbReference type="EMBL" id="OXT09231.1"/>
    </source>
</evidence>
<evidence type="ECO:0000256" key="1">
    <source>
        <dbReference type="ARBA" id="ARBA00022679"/>
    </source>
</evidence>
<dbReference type="PROSITE" id="PS51099">
    <property type="entry name" value="PTS_EIIB_TYPE_2"/>
    <property type="match status" value="1"/>
</dbReference>
<sequence>MKVVTVCGMGMGTSLMMLMEIQDIAKKHGYKIEGEAVDLSSAKGKKCDFFVASEEIAAQLKHENALVVSIKNLIDKDEIERKVIPVIESLK</sequence>
<gene>
    <name evidence="3" type="ORF">CE561_02070</name>
</gene>
<feature type="domain" description="PTS EIIB type-2" evidence="2">
    <location>
        <begin position="1"/>
        <end position="91"/>
    </location>
</feature>
<dbReference type="GO" id="GO:0008982">
    <property type="term" value="F:protein-N(PI)-phosphohistidine-sugar phosphotransferase activity"/>
    <property type="evidence" value="ECO:0007669"/>
    <property type="project" value="InterPro"/>
</dbReference>
<dbReference type="InterPro" id="IPR003501">
    <property type="entry name" value="PTS_EIIB_2/3"/>
</dbReference>
<dbReference type="InterPro" id="IPR013011">
    <property type="entry name" value="PTS_EIIB_2"/>
</dbReference>
<keyword evidence="1" id="KW-0808">Transferase</keyword>
<accession>A0A231VMP9</accession>
<dbReference type="GO" id="GO:0009401">
    <property type="term" value="P:phosphoenolpyruvate-dependent sugar phosphotransferase system"/>
    <property type="evidence" value="ECO:0007669"/>
    <property type="project" value="InterPro"/>
</dbReference>
<proteinExistence type="predicted"/>
<organism evidence="3 4">
    <name type="scientific">Thermoanaerobacterium thermosaccharolyticum</name>
    <name type="common">Clostridium thermosaccharolyticum</name>
    <dbReference type="NCBI Taxonomy" id="1517"/>
    <lineage>
        <taxon>Bacteria</taxon>
        <taxon>Bacillati</taxon>
        <taxon>Bacillota</taxon>
        <taxon>Clostridia</taxon>
        <taxon>Thermoanaerobacterales</taxon>
        <taxon>Thermoanaerobacteraceae</taxon>
        <taxon>Thermoanaerobacterium</taxon>
    </lineage>
</organism>
<dbReference type="EMBL" id="NKHD01000005">
    <property type="protein sequence ID" value="OXT09231.1"/>
    <property type="molecule type" value="Genomic_DNA"/>
</dbReference>
<dbReference type="CDD" id="cd05563">
    <property type="entry name" value="PTS_IIB_ascorbate"/>
    <property type="match status" value="1"/>
</dbReference>
<name>A0A231VMP9_THETR</name>
<dbReference type="SUPFAM" id="SSF52794">
    <property type="entry name" value="PTS system IIB component-like"/>
    <property type="match status" value="1"/>
</dbReference>
<dbReference type="Proteomes" id="UP000215301">
    <property type="component" value="Unassembled WGS sequence"/>
</dbReference>
<protein>
    <submittedName>
        <fullName evidence="3">PTS lactose transporter subunit IIB</fullName>
    </submittedName>
</protein>
<evidence type="ECO:0000259" key="2">
    <source>
        <dbReference type="PROSITE" id="PS51099"/>
    </source>
</evidence>
<dbReference type="Pfam" id="PF02302">
    <property type="entry name" value="PTS_IIB"/>
    <property type="match status" value="1"/>
</dbReference>
<dbReference type="Gene3D" id="3.40.50.2300">
    <property type="match status" value="1"/>
</dbReference>
<dbReference type="RefSeq" id="WP_094043649.1">
    <property type="nucleotide sequence ID" value="NZ_NKHD01000005.1"/>
</dbReference>
<evidence type="ECO:0000313" key="4">
    <source>
        <dbReference type="Proteomes" id="UP000215301"/>
    </source>
</evidence>
<comment type="caution">
    <text evidence="3">The sequence shown here is derived from an EMBL/GenBank/DDBJ whole genome shotgun (WGS) entry which is preliminary data.</text>
</comment>
<reference evidence="3 4" key="1">
    <citation type="submission" date="2017-06" db="EMBL/GenBank/DDBJ databases">
        <title>Isolation and characterization of a thermophilic and butanogenic Thermoanaerobacterium thermosaccharolyticum M5 capable of efficient degradation of hemicellulose.</title>
        <authorList>
            <person name="Xin F."/>
            <person name="Jiang Y."/>
        </authorList>
    </citation>
    <scope>NUCLEOTIDE SEQUENCE [LARGE SCALE GENOMIC DNA]</scope>
    <source>
        <strain evidence="3 4">M5</strain>
    </source>
</reference>